<dbReference type="AlphaFoldDB" id="A0A3Q9RRR8"/>
<reference evidence="1 2" key="1">
    <citation type="submission" date="2018-01" db="EMBL/GenBank/DDBJ databases">
        <title>Bacillus asahii Genome sequencing and assembly.</title>
        <authorList>
            <person name="Jiang H."/>
            <person name="Feng Y."/>
            <person name="Zhao F."/>
            <person name="Lin X."/>
        </authorList>
    </citation>
    <scope>NUCLEOTIDE SEQUENCE [LARGE SCALE GENOMIC DNA]</scope>
    <source>
        <strain evidence="1 2">OM18</strain>
        <plasmid evidence="2">pom18</plasmid>
    </source>
</reference>
<accession>A0A3Q9RRR8</accession>
<gene>
    <name evidence="1" type="ORF">BAOM_p045</name>
</gene>
<dbReference type="Proteomes" id="UP000283095">
    <property type="component" value="Plasmid pOM18"/>
</dbReference>
<keyword evidence="1" id="KW-0614">Plasmid</keyword>
<dbReference type="OrthoDB" id="2887428at2"/>
<protein>
    <submittedName>
        <fullName evidence="1">Uncharacterized protein</fullName>
    </submittedName>
</protein>
<evidence type="ECO:0000313" key="1">
    <source>
        <dbReference type="EMBL" id="AZV45698.1"/>
    </source>
</evidence>
<dbReference type="Pfam" id="PF18780">
    <property type="entry name" value="HNH_repeat"/>
    <property type="match status" value="1"/>
</dbReference>
<dbReference type="KEGG" id="pasa:BAOM_p045"/>
<dbReference type="RefSeq" id="WP_127762750.1">
    <property type="nucleotide sequence ID" value="NZ_CP026096.1"/>
</dbReference>
<dbReference type="EMBL" id="CP026096">
    <property type="protein sequence ID" value="AZV45698.1"/>
    <property type="molecule type" value="Genomic_DNA"/>
</dbReference>
<evidence type="ECO:0000313" key="2">
    <source>
        <dbReference type="Proteomes" id="UP000283095"/>
    </source>
</evidence>
<proteinExistence type="predicted"/>
<name>A0A3Q9RRR8_9BACI</name>
<dbReference type="InterPro" id="IPR041025">
    <property type="entry name" value="HNH_repeat"/>
</dbReference>
<organism evidence="1 2">
    <name type="scientific">Peribacillus asahii</name>
    <dbReference type="NCBI Taxonomy" id="228899"/>
    <lineage>
        <taxon>Bacteria</taxon>
        <taxon>Bacillati</taxon>
        <taxon>Bacillota</taxon>
        <taxon>Bacilli</taxon>
        <taxon>Bacillales</taxon>
        <taxon>Bacillaceae</taxon>
        <taxon>Peribacillus</taxon>
    </lineage>
</organism>
<sequence>MQVNHNKSNEKTLSDLKKELIRIGTTNRAKYDLLKEKGSISSSQICRRLKASWYDVVLEIGLKPERYLLPPEDMLEALKGEFKRLGSYTKTFYIENRNKKDFPHPRILIKYLNMSWAEITKACGRKDKIEFVADNVSDEELINEYKKICKELGKVASIKELEKLTAYSFEVYRQHFGSMTEVRRACGFKVKEVKGRPIITKSDCERELLMIYQKYGRISYSQLEKVSTISMSTIHRKFHTTKINEIWDEVLKDEK</sequence>
<geneLocation type="plasmid" evidence="2">
    <name>pom18</name>
</geneLocation>